<keyword evidence="2" id="KW-1185">Reference proteome</keyword>
<protein>
    <recommendedName>
        <fullName evidence="3">DUF4157 domain-containing protein</fullName>
    </recommendedName>
</protein>
<evidence type="ECO:0000313" key="2">
    <source>
        <dbReference type="Proteomes" id="UP001501565"/>
    </source>
</evidence>
<evidence type="ECO:0000313" key="1">
    <source>
        <dbReference type="EMBL" id="GAA3920208.1"/>
    </source>
</evidence>
<dbReference type="EMBL" id="BAABBN010000004">
    <property type="protein sequence ID" value="GAA3920208.1"/>
    <property type="molecule type" value="Genomic_DNA"/>
</dbReference>
<name>A0ABP7MD51_9GAMM</name>
<dbReference type="RefSeq" id="WP_344797028.1">
    <property type="nucleotide sequence ID" value="NZ_BAABBN010000004.1"/>
</dbReference>
<reference evidence="2" key="1">
    <citation type="journal article" date="2019" name="Int. J. Syst. Evol. Microbiol.">
        <title>The Global Catalogue of Microorganisms (GCM) 10K type strain sequencing project: providing services to taxonomists for standard genome sequencing and annotation.</title>
        <authorList>
            <consortium name="The Broad Institute Genomics Platform"/>
            <consortium name="The Broad Institute Genome Sequencing Center for Infectious Disease"/>
            <person name="Wu L."/>
            <person name="Ma J."/>
        </authorList>
    </citation>
    <scope>NUCLEOTIDE SEQUENCE [LARGE SCALE GENOMIC DNA]</scope>
    <source>
        <strain evidence="2">JCM 17551</strain>
    </source>
</reference>
<accession>A0ABP7MD51</accession>
<evidence type="ECO:0008006" key="3">
    <source>
        <dbReference type="Google" id="ProtNLM"/>
    </source>
</evidence>
<organism evidence="1 2">
    <name type="scientific">Litoribacillus peritrichatus</name>
    <dbReference type="NCBI Taxonomy" id="718191"/>
    <lineage>
        <taxon>Bacteria</taxon>
        <taxon>Pseudomonadati</taxon>
        <taxon>Pseudomonadota</taxon>
        <taxon>Gammaproteobacteria</taxon>
        <taxon>Oceanospirillales</taxon>
        <taxon>Oceanospirillaceae</taxon>
        <taxon>Litoribacillus</taxon>
    </lineage>
</organism>
<comment type="caution">
    <text evidence="1">The sequence shown here is derived from an EMBL/GenBank/DDBJ whole genome shotgun (WGS) entry which is preliminary data.</text>
</comment>
<dbReference type="Proteomes" id="UP001501565">
    <property type="component" value="Unassembled WGS sequence"/>
</dbReference>
<gene>
    <name evidence="1" type="ORF">GCM10022277_14730</name>
</gene>
<proteinExistence type="predicted"/>
<sequence>MIDKIEQWIDRTLKEYDHLKVSCAVLLPEFQAFFGAEVLENSYFVVVDSIPKPDFDELTGAGYDEFLNMKPAGITYKNTYFIQRGFENRFALHFHELVHVLQWQLLGAFGFIQRYLDEIAEYGYDKAPLEVMAYELDSYFSAGLPVKSIPDYVSKHL</sequence>